<feature type="domain" description="ATPase AAA-3" evidence="5">
    <location>
        <begin position="104"/>
        <end position="234"/>
    </location>
</feature>
<keyword evidence="2" id="KW-0067">ATP-binding</keyword>
<dbReference type="EMBL" id="CP039291">
    <property type="protein sequence ID" value="QCB93161.1"/>
    <property type="molecule type" value="Genomic_DNA"/>
</dbReference>
<dbReference type="PIRSF" id="PIRSF002849">
    <property type="entry name" value="AAA_ATPase_chaperone_MoxR_prd"/>
    <property type="match status" value="1"/>
</dbReference>
<organism evidence="7 8">
    <name type="scientific">Cellulomonas shaoxiangyii</name>
    <dbReference type="NCBI Taxonomy" id="2566013"/>
    <lineage>
        <taxon>Bacteria</taxon>
        <taxon>Bacillati</taxon>
        <taxon>Actinomycetota</taxon>
        <taxon>Actinomycetes</taxon>
        <taxon>Micrococcales</taxon>
        <taxon>Cellulomonadaceae</taxon>
        <taxon>Cellulomonas</taxon>
    </lineage>
</organism>
<dbReference type="Gene3D" id="3.40.50.300">
    <property type="entry name" value="P-loop containing nucleotide triphosphate hydrolases"/>
    <property type="match status" value="1"/>
</dbReference>
<evidence type="ECO:0000313" key="8">
    <source>
        <dbReference type="Proteomes" id="UP000296469"/>
    </source>
</evidence>
<keyword evidence="8" id="KW-1185">Reference proteome</keyword>
<protein>
    <submittedName>
        <fullName evidence="7">MoxR family ATPase</fullName>
    </submittedName>
</protein>
<dbReference type="CDD" id="cd00009">
    <property type="entry name" value="AAA"/>
    <property type="match status" value="1"/>
</dbReference>
<dbReference type="GO" id="GO:0016887">
    <property type="term" value="F:ATP hydrolysis activity"/>
    <property type="evidence" value="ECO:0007669"/>
    <property type="project" value="InterPro"/>
</dbReference>
<feature type="compositionally biased region" description="Pro residues" evidence="4">
    <location>
        <begin position="28"/>
        <end position="38"/>
    </location>
</feature>
<evidence type="ECO:0000256" key="4">
    <source>
        <dbReference type="SAM" id="MobiDB-lite"/>
    </source>
</evidence>
<comment type="similarity">
    <text evidence="3">Belongs to the MoxR family.</text>
</comment>
<dbReference type="FunFam" id="3.40.50.300:FF:000640">
    <property type="entry name" value="MoxR family ATPase"/>
    <property type="match status" value="1"/>
</dbReference>
<dbReference type="AlphaFoldDB" id="A0A4P7SHK7"/>
<dbReference type="Gene3D" id="1.10.8.80">
    <property type="entry name" value="Magnesium chelatase subunit I, C-Terminal domain"/>
    <property type="match status" value="1"/>
</dbReference>
<dbReference type="RefSeq" id="WP_135974856.1">
    <property type="nucleotide sequence ID" value="NZ_CP039291.1"/>
</dbReference>
<accession>A0A4P7SHK7</accession>
<dbReference type="Pfam" id="PF17863">
    <property type="entry name" value="AAA_lid_2"/>
    <property type="match status" value="1"/>
</dbReference>
<dbReference type="InterPro" id="IPR011703">
    <property type="entry name" value="ATPase_AAA-3"/>
</dbReference>
<gene>
    <name evidence="7" type="ORF">E5225_05935</name>
</gene>
<dbReference type="SUPFAM" id="SSF52540">
    <property type="entry name" value="P-loop containing nucleoside triphosphate hydrolases"/>
    <property type="match status" value="1"/>
</dbReference>
<dbReference type="PANTHER" id="PTHR42759:SF1">
    <property type="entry name" value="MAGNESIUM-CHELATASE SUBUNIT CHLD"/>
    <property type="match status" value="1"/>
</dbReference>
<evidence type="ECO:0000256" key="2">
    <source>
        <dbReference type="ARBA" id="ARBA00022840"/>
    </source>
</evidence>
<evidence type="ECO:0000259" key="6">
    <source>
        <dbReference type="Pfam" id="PF17863"/>
    </source>
</evidence>
<proteinExistence type="inferred from homology"/>
<dbReference type="Proteomes" id="UP000296469">
    <property type="component" value="Chromosome"/>
</dbReference>
<reference evidence="7 8" key="1">
    <citation type="submission" date="2019-04" db="EMBL/GenBank/DDBJ databases">
        <title>Isolation and identification of Cellulomonas shaoxiangyii sp. Nov. isolated from feces of the Tibetan antelopes (Pantholops hodgsonii) in the Qinghai-Tibet plateau of China.</title>
        <authorList>
            <person name="Tian Z."/>
        </authorList>
    </citation>
    <scope>NUCLEOTIDE SEQUENCE [LARGE SCALE GENOMIC DNA]</scope>
    <source>
        <strain evidence="7 8">Z28</strain>
    </source>
</reference>
<dbReference type="InterPro" id="IPR027417">
    <property type="entry name" value="P-loop_NTPase"/>
</dbReference>
<dbReference type="InterPro" id="IPR050764">
    <property type="entry name" value="CbbQ/NirQ/NorQ/GpvN"/>
</dbReference>
<dbReference type="Pfam" id="PF07726">
    <property type="entry name" value="AAA_3"/>
    <property type="match status" value="1"/>
</dbReference>
<sequence length="382" mass="39852">MTDETSYPPAAAPGGTAHTPAPSTAPVTPAPAPAPVPAQAPVQAQAPAPAGPATRSAAPEPTLLTPTEDLRAALAAVRREVGKAVVGQDAAVTGLIIALLCRGHVLLEGVPGVAKTLLVRSLSGALSLGTKRVQFTPDLMPGDVTGSLVYDARTAEFSFREGPVFTHLLLADEINRTPPKTQASLLEAMEERQVSVDGVPRPLPDPFVVVATQNPVEYEGTYPLPEAQLDRFLLKLTLPLPERADEVEVLARHAAGFDPRDLAAAGVRAVAGAGELARARAEVAQVQVAPEVLGYVVDVCRATRTSPSLALGASPRGATALLATSRAWAWLSGRGYVTPDDVQALAHPTLRHRVQLRPEAEIEGVTTESVLDTVLASVPVPR</sequence>
<dbReference type="OrthoDB" id="9808397at2"/>
<evidence type="ECO:0000256" key="1">
    <source>
        <dbReference type="ARBA" id="ARBA00022741"/>
    </source>
</evidence>
<feature type="compositionally biased region" description="Low complexity" evidence="4">
    <location>
        <begin position="39"/>
        <end position="54"/>
    </location>
</feature>
<name>A0A4P7SHK7_9CELL</name>
<feature type="region of interest" description="Disordered" evidence="4">
    <location>
        <begin position="1"/>
        <end position="62"/>
    </location>
</feature>
<evidence type="ECO:0000259" key="5">
    <source>
        <dbReference type="Pfam" id="PF07726"/>
    </source>
</evidence>
<evidence type="ECO:0000256" key="3">
    <source>
        <dbReference type="ARBA" id="ARBA00061607"/>
    </source>
</evidence>
<evidence type="ECO:0000313" key="7">
    <source>
        <dbReference type="EMBL" id="QCB93161.1"/>
    </source>
</evidence>
<dbReference type="InterPro" id="IPR041628">
    <property type="entry name" value="ChlI/MoxR_AAA_lid"/>
</dbReference>
<dbReference type="PANTHER" id="PTHR42759">
    <property type="entry name" value="MOXR FAMILY PROTEIN"/>
    <property type="match status" value="1"/>
</dbReference>
<feature type="compositionally biased region" description="Low complexity" evidence="4">
    <location>
        <begin position="8"/>
        <end position="27"/>
    </location>
</feature>
<dbReference type="GO" id="GO:0005524">
    <property type="term" value="F:ATP binding"/>
    <property type="evidence" value="ECO:0007669"/>
    <property type="project" value="UniProtKB-KW"/>
</dbReference>
<feature type="domain" description="ChlI/MoxR AAA lid" evidence="6">
    <location>
        <begin position="301"/>
        <end position="372"/>
    </location>
</feature>
<keyword evidence="1" id="KW-0547">Nucleotide-binding</keyword>
<dbReference type="KEGG" id="celz:E5225_05935"/>